<dbReference type="Proteomes" id="UP000828390">
    <property type="component" value="Unassembled WGS sequence"/>
</dbReference>
<dbReference type="SMART" id="SM00209">
    <property type="entry name" value="TSP1"/>
    <property type="match status" value="1"/>
</dbReference>
<dbReference type="PANTHER" id="PTHR13723">
    <property type="entry name" value="ADAMTS A DISINTEGRIN AND METALLOPROTEASE WITH THROMBOSPONDIN MOTIFS PROTEASE"/>
    <property type="match status" value="1"/>
</dbReference>
<gene>
    <name evidence="4" type="ORF">DPMN_179020</name>
</gene>
<dbReference type="InterPro" id="IPR050439">
    <property type="entry name" value="ADAMTS_ADAMTS-like"/>
</dbReference>
<dbReference type="GO" id="GO:0004222">
    <property type="term" value="F:metalloendopeptidase activity"/>
    <property type="evidence" value="ECO:0007669"/>
    <property type="project" value="TreeGrafter"/>
</dbReference>
<dbReference type="GO" id="GO:0030198">
    <property type="term" value="P:extracellular matrix organization"/>
    <property type="evidence" value="ECO:0007669"/>
    <property type="project" value="TreeGrafter"/>
</dbReference>
<reference evidence="4" key="2">
    <citation type="submission" date="2020-11" db="EMBL/GenBank/DDBJ databases">
        <authorList>
            <person name="McCartney M.A."/>
            <person name="Auch B."/>
            <person name="Kono T."/>
            <person name="Mallez S."/>
            <person name="Becker A."/>
            <person name="Gohl D.M."/>
            <person name="Silverstein K.A.T."/>
            <person name="Koren S."/>
            <person name="Bechman K.B."/>
            <person name="Herman A."/>
            <person name="Abrahante J.E."/>
            <person name="Garbe J."/>
        </authorList>
    </citation>
    <scope>NUCLEOTIDE SEQUENCE</scope>
    <source>
        <strain evidence="4">Duluth1</strain>
        <tissue evidence="4">Whole animal</tissue>
    </source>
</reference>
<evidence type="ECO:0000313" key="4">
    <source>
        <dbReference type="EMBL" id="KAH3777572.1"/>
    </source>
</evidence>
<dbReference type="GO" id="GO:0006508">
    <property type="term" value="P:proteolysis"/>
    <property type="evidence" value="ECO:0007669"/>
    <property type="project" value="TreeGrafter"/>
</dbReference>
<name>A0A9D4EGC6_DREPO</name>
<accession>A0A9D4EGC6</accession>
<dbReference type="Gene3D" id="2.60.120.830">
    <property type="match status" value="1"/>
</dbReference>
<evidence type="ECO:0000256" key="2">
    <source>
        <dbReference type="ARBA" id="ARBA00022525"/>
    </source>
</evidence>
<sequence length="399" mass="44022">VCSSKLLGGVSQCIYWNNTGLDLSLFEVVPGGWSDWGPNTTCSRTCGTGIIYRRRTCNNPKPKNSASCEGNEYESVLCNTQACDNDPDDESELLIARASETCATLKANRVYEKLGLSASIYGDFGEQFNPYDDYGRCEVRCKSHYGHSGYDYYQRFGLLPDGTPCQSVGDYENIVLGLRSGRYGQYGRCVQGYCQMFGCDNVSGTKAKDECGLCGGTNTTCNVVTGVFTERVTRNTRKVVDNLPAGSFNILVYFYYPSTDNALELYTLEDMLVKTIVYEHLTNPFNYAGGYWYGSYYKKFLYTEGPLSRPVVIKYYQRGSHPNLGVHYAYSLPLDNCTGSCGSYGTWNQTLCGCQCNAGYYGAACDTTCNKICNNGMGLKSTECGCDCQGKTYGSTCEC</sequence>
<dbReference type="PROSITE" id="PS50092">
    <property type="entry name" value="TSP1"/>
    <property type="match status" value="1"/>
</dbReference>
<dbReference type="PANTHER" id="PTHR13723:SF281">
    <property type="entry name" value="PAPILIN"/>
    <property type="match status" value="1"/>
</dbReference>
<dbReference type="AlphaFoldDB" id="A0A9D4EGC6"/>
<comment type="caution">
    <text evidence="4">The sequence shown here is derived from an EMBL/GenBank/DDBJ whole genome shotgun (WGS) entry which is preliminary data.</text>
</comment>
<keyword evidence="3" id="KW-1015">Disulfide bond</keyword>
<dbReference type="InterPro" id="IPR036383">
    <property type="entry name" value="TSP1_rpt_sf"/>
</dbReference>
<reference evidence="4" key="1">
    <citation type="journal article" date="2019" name="bioRxiv">
        <title>The Genome of the Zebra Mussel, Dreissena polymorpha: A Resource for Invasive Species Research.</title>
        <authorList>
            <person name="McCartney M.A."/>
            <person name="Auch B."/>
            <person name="Kono T."/>
            <person name="Mallez S."/>
            <person name="Zhang Y."/>
            <person name="Obille A."/>
            <person name="Becker A."/>
            <person name="Abrahante J.E."/>
            <person name="Garbe J."/>
            <person name="Badalamenti J.P."/>
            <person name="Herman A."/>
            <person name="Mangelson H."/>
            <person name="Liachko I."/>
            <person name="Sullivan S."/>
            <person name="Sone E.D."/>
            <person name="Koren S."/>
            <person name="Silverstein K.A.T."/>
            <person name="Beckman K.B."/>
            <person name="Gohl D.M."/>
        </authorList>
    </citation>
    <scope>NUCLEOTIDE SEQUENCE</scope>
    <source>
        <strain evidence="4">Duluth1</strain>
        <tissue evidence="4">Whole animal</tissue>
    </source>
</reference>
<dbReference type="InterPro" id="IPR000884">
    <property type="entry name" value="TSP1_rpt"/>
</dbReference>
<keyword evidence="5" id="KW-1185">Reference proteome</keyword>
<evidence type="ECO:0000256" key="3">
    <source>
        <dbReference type="ARBA" id="ARBA00023157"/>
    </source>
</evidence>
<dbReference type="EMBL" id="JAIWYP010000009">
    <property type="protein sequence ID" value="KAH3777572.1"/>
    <property type="molecule type" value="Genomic_DNA"/>
</dbReference>
<dbReference type="Pfam" id="PF00090">
    <property type="entry name" value="TSP_1"/>
    <property type="match status" value="1"/>
</dbReference>
<dbReference type="SUPFAM" id="SSF82895">
    <property type="entry name" value="TSP-1 type 1 repeat"/>
    <property type="match status" value="1"/>
</dbReference>
<dbReference type="FunFam" id="2.20.100.10:FF:000001">
    <property type="entry name" value="semaphorin-5A isoform X1"/>
    <property type="match status" value="1"/>
</dbReference>
<evidence type="ECO:0000313" key="5">
    <source>
        <dbReference type="Proteomes" id="UP000828390"/>
    </source>
</evidence>
<feature type="non-terminal residue" evidence="4">
    <location>
        <position position="399"/>
    </location>
</feature>
<evidence type="ECO:0000256" key="1">
    <source>
        <dbReference type="ARBA" id="ARBA00004613"/>
    </source>
</evidence>
<comment type="subcellular location">
    <subcellularLocation>
        <location evidence="1">Secreted</location>
    </subcellularLocation>
</comment>
<keyword evidence="2" id="KW-0964">Secreted</keyword>
<dbReference type="GO" id="GO:0031012">
    <property type="term" value="C:extracellular matrix"/>
    <property type="evidence" value="ECO:0007669"/>
    <property type="project" value="TreeGrafter"/>
</dbReference>
<feature type="non-terminal residue" evidence="4">
    <location>
        <position position="1"/>
    </location>
</feature>
<organism evidence="4 5">
    <name type="scientific">Dreissena polymorpha</name>
    <name type="common">Zebra mussel</name>
    <name type="synonym">Mytilus polymorpha</name>
    <dbReference type="NCBI Taxonomy" id="45954"/>
    <lineage>
        <taxon>Eukaryota</taxon>
        <taxon>Metazoa</taxon>
        <taxon>Spiralia</taxon>
        <taxon>Lophotrochozoa</taxon>
        <taxon>Mollusca</taxon>
        <taxon>Bivalvia</taxon>
        <taxon>Autobranchia</taxon>
        <taxon>Heteroconchia</taxon>
        <taxon>Euheterodonta</taxon>
        <taxon>Imparidentia</taxon>
        <taxon>Neoheterodontei</taxon>
        <taxon>Myida</taxon>
        <taxon>Dreissenoidea</taxon>
        <taxon>Dreissenidae</taxon>
        <taxon>Dreissena</taxon>
    </lineage>
</organism>
<proteinExistence type="predicted"/>
<dbReference type="Gene3D" id="2.20.100.10">
    <property type="entry name" value="Thrombospondin type-1 (TSP1) repeat"/>
    <property type="match status" value="1"/>
</dbReference>
<dbReference type="GO" id="GO:0005576">
    <property type="term" value="C:extracellular region"/>
    <property type="evidence" value="ECO:0007669"/>
    <property type="project" value="UniProtKB-SubCell"/>
</dbReference>
<protein>
    <submittedName>
        <fullName evidence="4">Uncharacterized protein</fullName>
    </submittedName>
</protein>